<proteinExistence type="predicted"/>
<evidence type="ECO:0000313" key="2">
    <source>
        <dbReference type="Proteomes" id="UP001148737"/>
    </source>
</evidence>
<accession>A0ACC1R9N1</accession>
<reference evidence="1" key="1">
    <citation type="submission" date="2022-07" db="EMBL/GenBank/DDBJ databases">
        <title>Genome Sequence of Lecanicillium saksenae.</title>
        <authorList>
            <person name="Buettner E."/>
        </authorList>
    </citation>
    <scope>NUCLEOTIDE SEQUENCE</scope>
    <source>
        <strain evidence="1">VT-O1</strain>
    </source>
</reference>
<gene>
    <name evidence="1" type="ORF">NLG97_g3</name>
</gene>
<keyword evidence="2" id="KW-1185">Reference proteome</keyword>
<evidence type="ECO:0000313" key="1">
    <source>
        <dbReference type="EMBL" id="KAJ3499825.1"/>
    </source>
</evidence>
<comment type="caution">
    <text evidence="1">The sequence shown here is derived from an EMBL/GenBank/DDBJ whole genome shotgun (WGS) entry which is preliminary data.</text>
</comment>
<protein>
    <submittedName>
        <fullName evidence="1">Uncharacterized protein</fullName>
    </submittedName>
</protein>
<dbReference type="EMBL" id="JANAKD010000001">
    <property type="protein sequence ID" value="KAJ3499825.1"/>
    <property type="molecule type" value="Genomic_DNA"/>
</dbReference>
<sequence length="572" mass="63133">MVYNGVPSRGCYLCRSRKIKCDETKPFCNRCRKSKRQCPGYPVVTDTHTRPYTDVRKPTKEKKEDANEGSSSDNDEEYLARYLVAHTMHRLSNSPPIDSTIKIPLSDAASCHFLSKWVLIPPESTNRGIFGFFLPLHKKAAQGSPFYLAFKACSLSSLTHRGLDPVIQRQAASYYVKALAATSSALSRPSVATSDATLATVMLLALYEIQSATSGGGYGWGSHVAGSMQLMNSRSWKKLNTDIGMGIFVAVRVKLILLGMLTGTTVPTTSDWWGKGTFKDKYALVGLQLATQAVEVRNELNSLLDLECATLNDLNEVAALMERAQALEEQCRAWPETLPEYFRFYVAAWVNEMPQNLAEAQALPGPVHGYSGPWVAGVWNLRTDIQMLPEYHAAAQSCKEVVQEIISGAPYYLGWFKNRTSLLLTLPNFACGDNGMENSLSAFFIMFPMITLKNLEFATEDQRAWASGRVRYIAHHFGLKTALYAEPMDGMAPSTKIAEDYESRSARQWRHLTTALVAETSESDPSYCLASVPDGAAVNNPGHVGASMEIPIHPRVSLGNSTPSQGQRLRPC</sequence>
<dbReference type="Proteomes" id="UP001148737">
    <property type="component" value="Unassembled WGS sequence"/>
</dbReference>
<organism evidence="1 2">
    <name type="scientific">Lecanicillium saksenae</name>
    <dbReference type="NCBI Taxonomy" id="468837"/>
    <lineage>
        <taxon>Eukaryota</taxon>
        <taxon>Fungi</taxon>
        <taxon>Dikarya</taxon>
        <taxon>Ascomycota</taxon>
        <taxon>Pezizomycotina</taxon>
        <taxon>Sordariomycetes</taxon>
        <taxon>Hypocreomycetidae</taxon>
        <taxon>Hypocreales</taxon>
        <taxon>Cordycipitaceae</taxon>
        <taxon>Lecanicillium</taxon>
    </lineage>
</organism>
<name>A0ACC1R9N1_9HYPO</name>